<dbReference type="InterPro" id="IPR019587">
    <property type="entry name" value="Polyketide_cyclase/dehydratase"/>
</dbReference>
<proteinExistence type="predicted"/>
<dbReference type="SUPFAM" id="SSF55961">
    <property type="entry name" value="Bet v1-like"/>
    <property type="match status" value="1"/>
</dbReference>
<dbReference type="InterPro" id="IPR023393">
    <property type="entry name" value="START-like_dom_sf"/>
</dbReference>
<organism evidence="1 2">
    <name type="scientific">Mycobacterium celatum</name>
    <dbReference type="NCBI Taxonomy" id="28045"/>
    <lineage>
        <taxon>Bacteria</taxon>
        <taxon>Bacillati</taxon>
        <taxon>Actinomycetota</taxon>
        <taxon>Actinomycetes</taxon>
        <taxon>Mycobacteriales</taxon>
        <taxon>Mycobacteriaceae</taxon>
        <taxon>Mycobacterium</taxon>
    </lineage>
</organism>
<dbReference type="Proteomes" id="UP000230971">
    <property type="component" value="Unassembled WGS sequence"/>
</dbReference>
<dbReference type="Pfam" id="PF10604">
    <property type="entry name" value="Polyketide_cyc2"/>
    <property type="match status" value="1"/>
</dbReference>
<evidence type="ECO:0000313" key="1">
    <source>
        <dbReference type="EMBL" id="PIB80433.1"/>
    </source>
</evidence>
<comment type="caution">
    <text evidence="1">The sequence shown here is derived from an EMBL/GenBank/DDBJ whole genome shotgun (WGS) entry which is preliminary data.</text>
</comment>
<evidence type="ECO:0000313" key="2">
    <source>
        <dbReference type="Proteomes" id="UP000230971"/>
    </source>
</evidence>
<dbReference type="CDD" id="cd07821">
    <property type="entry name" value="PYR_PYL_RCAR_like"/>
    <property type="match status" value="1"/>
</dbReference>
<gene>
    <name evidence="1" type="ORF">CQY23_02450</name>
</gene>
<dbReference type="AlphaFoldDB" id="A0A2G5PQU4"/>
<reference evidence="1 2" key="1">
    <citation type="journal article" date="2017" name="Infect. Genet. Evol.">
        <title>The new phylogeny of the genus Mycobacterium: The old and the news.</title>
        <authorList>
            <person name="Tortoli E."/>
            <person name="Fedrizzi T."/>
            <person name="Meehan C.J."/>
            <person name="Trovato A."/>
            <person name="Grottola A."/>
            <person name="Giacobazzi E."/>
            <person name="Serpini G.F."/>
            <person name="Tagliazucchi S."/>
            <person name="Fabio A."/>
            <person name="Bettua C."/>
            <person name="Bertorelli R."/>
            <person name="Frascaro F."/>
            <person name="De Sanctis V."/>
            <person name="Pecorari M."/>
            <person name="Jousson O."/>
            <person name="Segata N."/>
            <person name="Cirillo D.M."/>
        </authorList>
    </citation>
    <scope>NUCLEOTIDE SEQUENCE [LARGE SCALE GENOMIC DNA]</scope>
    <source>
        <strain evidence="1 2">NCTC 12882</strain>
    </source>
</reference>
<accession>A0A2G5PQU4</accession>
<name>A0A2G5PQU4_MYCCE</name>
<dbReference type="EMBL" id="PDKV01000002">
    <property type="protein sequence ID" value="PIB80433.1"/>
    <property type="molecule type" value="Genomic_DNA"/>
</dbReference>
<protein>
    <submittedName>
        <fullName evidence="1">SRPBCC family protein</fullName>
    </submittedName>
</protein>
<sequence length="172" mass="19387">MGRSGCLARYHRHSRAAQCSDGVPKVSKLYRYRVSRHVAADPATVWDVVSDHAGMAEWTPFRKSIVEKPGEPHPNGTGTVRALYLLGPPTREQVVEFEPPRRLRYMLLSGLPFRDYIGEVTVEPEGTDTRLTTELSFRTRIPGSQFFGPIAIRRGTNGAARLAEKRAKYRSY</sequence>
<dbReference type="OrthoDB" id="3399604at2"/>
<dbReference type="Gene3D" id="3.30.530.20">
    <property type="match status" value="1"/>
</dbReference>